<feature type="non-terminal residue" evidence="1">
    <location>
        <position position="1"/>
    </location>
</feature>
<name>A0A9P6E0N2_9AGAM</name>
<comment type="caution">
    <text evidence="1">The sequence shown here is derived from an EMBL/GenBank/DDBJ whole genome shotgun (WGS) entry which is preliminary data.</text>
</comment>
<evidence type="ECO:0000313" key="1">
    <source>
        <dbReference type="EMBL" id="KAF9518304.1"/>
    </source>
</evidence>
<reference evidence="1" key="1">
    <citation type="journal article" date="2020" name="Nat. Commun.">
        <title>Large-scale genome sequencing of mycorrhizal fungi provides insights into the early evolution of symbiotic traits.</title>
        <authorList>
            <person name="Miyauchi S."/>
            <person name="Kiss E."/>
            <person name="Kuo A."/>
            <person name="Drula E."/>
            <person name="Kohler A."/>
            <person name="Sanchez-Garcia M."/>
            <person name="Morin E."/>
            <person name="Andreopoulos B."/>
            <person name="Barry K.W."/>
            <person name="Bonito G."/>
            <person name="Buee M."/>
            <person name="Carver A."/>
            <person name="Chen C."/>
            <person name="Cichocki N."/>
            <person name="Clum A."/>
            <person name="Culley D."/>
            <person name="Crous P.W."/>
            <person name="Fauchery L."/>
            <person name="Girlanda M."/>
            <person name="Hayes R.D."/>
            <person name="Keri Z."/>
            <person name="LaButti K."/>
            <person name="Lipzen A."/>
            <person name="Lombard V."/>
            <person name="Magnuson J."/>
            <person name="Maillard F."/>
            <person name="Murat C."/>
            <person name="Nolan M."/>
            <person name="Ohm R.A."/>
            <person name="Pangilinan J."/>
            <person name="Pereira M.F."/>
            <person name="Perotto S."/>
            <person name="Peter M."/>
            <person name="Pfister S."/>
            <person name="Riley R."/>
            <person name="Sitrit Y."/>
            <person name="Stielow J.B."/>
            <person name="Szollosi G."/>
            <person name="Zifcakova L."/>
            <person name="Stursova M."/>
            <person name="Spatafora J.W."/>
            <person name="Tedersoo L."/>
            <person name="Vaario L.M."/>
            <person name="Yamada A."/>
            <person name="Yan M."/>
            <person name="Wang P."/>
            <person name="Xu J."/>
            <person name="Bruns T."/>
            <person name="Baldrian P."/>
            <person name="Vilgalys R."/>
            <person name="Dunand C."/>
            <person name="Henrissat B."/>
            <person name="Grigoriev I.V."/>
            <person name="Hibbett D."/>
            <person name="Nagy L.G."/>
            <person name="Martin F.M."/>
        </authorList>
    </citation>
    <scope>NUCLEOTIDE SEQUENCE</scope>
    <source>
        <strain evidence="1">UP504</strain>
    </source>
</reference>
<organism evidence="1 2">
    <name type="scientific">Hydnum rufescens UP504</name>
    <dbReference type="NCBI Taxonomy" id="1448309"/>
    <lineage>
        <taxon>Eukaryota</taxon>
        <taxon>Fungi</taxon>
        <taxon>Dikarya</taxon>
        <taxon>Basidiomycota</taxon>
        <taxon>Agaricomycotina</taxon>
        <taxon>Agaricomycetes</taxon>
        <taxon>Cantharellales</taxon>
        <taxon>Hydnaceae</taxon>
        <taxon>Hydnum</taxon>
    </lineage>
</organism>
<evidence type="ECO:0008006" key="3">
    <source>
        <dbReference type="Google" id="ProtNLM"/>
    </source>
</evidence>
<dbReference type="EMBL" id="MU128926">
    <property type="protein sequence ID" value="KAF9518304.1"/>
    <property type="molecule type" value="Genomic_DNA"/>
</dbReference>
<keyword evidence="2" id="KW-1185">Reference proteome</keyword>
<dbReference type="Proteomes" id="UP000886523">
    <property type="component" value="Unassembled WGS sequence"/>
</dbReference>
<protein>
    <recommendedName>
        <fullName evidence="3">F-box domain-containing protein</fullName>
    </recommendedName>
</protein>
<dbReference type="AlphaFoldDB" id="A0A9P6E0N2"/>
<evidence type="ECO:0000313" key="2">
    <source>
        <dbReference type="Proteomes" id="UP000886523"/>
    </source>
</evidence>
<dbReference type="OrthoDB" id="3365698at2759"/>
<gene>
    <name evidence="1" type="ORF">BS47DRAFT_1338593</name>
</gene>
<sequence length="187" mass="20954">EELAFLRAGVAPISACPNEIIARILLVAYTSGLDEAGDPTEILLCISQARTLLSSTRLVSPLWRAVAISLTQLWARIHVEWNRKQRTLWLERSGTRPLDVYLTVDSRPPERWEPAGDIVGERDLFLHSSRWRSLSIRNPGGRIAGEFLRRVTRSIDLKSLESLKIWFGIAAPQLARYECGGPAPRSG</sequence>
<proteinExistence type="predicted"/>
<accession>A0A9P6E0N2</accession>